<dbReference type="GO" id="GO:0016757">
    <property type="term" value="F:glycosyltransferase activity"/>
    <property type="evidence" value="ECO:0007669"/>
    <property type="project" value="UniProtKB-KW"/>
</dbReference>
<protein>
    <submittedName>
        <fullName evidence="3">Glycosyltransferase family 4 protein</fullName>
        <ecNumber evidence="4">2.4.-.-</ecNumber>
    </submittedName>
</protein>
<dbReference type="Gene3D" id="3.40.50.2000">
    <property type="entry name" value="Glycogen Phosphorylase B"/>
    <property type="match status" value="2"/>
</dbReference>
<dbReference type="InterPro" id="IPR001296">
    <property type="entry name" value="Glyco_trans_1"/>
</dbReference>
<keyword evidence="6" id="KW-1185">Reference proteome</keyword>
<dbReference type="InterPro" id="IPR028098">
    <property type="entry name" value="Glyco_trans_4-like_N"/>
</dbReference>
<dbReference type="PANTHER" id="PTHR45947:SF3">
    <property type="entry name" value="SULFOQUINOVOSYL TRANSFERASE SQD2"/>
    <property type="match status" value="1"/>
</dbReference>
<feature type="domain" description="Glycosyl transferase family 1" evidence="1">
    <location>
        <begin position="206"/>
        <end position="348"/>
    </location>
</feature>
<dbReference type="AlphaFoldDB" id="A0AAV3SVK2"/>
<evidence type="ECO:0000313" key="4">
    <source>
        <dbReference type="EMBL" id="MEZ3168898.1"/>
    </source>
</evidence>
<sequence length="402" mass="44756">MPETLRVCLVSKQFPPGVGGGETYAVELANGLGERGHDVDVYTQWIDSPDEEADVHENVTVNRICKARRKLVTFETLWFSYKARRVIDFEAYDVVHGTMMPASTIGVTPFNEIETPVVLTSHGTSLGEQGAVALETPADYLLKYFFHPMNVVMDYVASRDADQVIAISDHAYEQLTTSYQLDEADVEMIPHGVDTDWFYPREERHPAVTEEKTTLLYVGRLGARKGLDLALRALAKADVPEFEFLIAGTGRHEETLRELAQELEISEQVRFLGYVPDDELPALYSSADVFVLPSKYEGFGLVVLEAVACGTPVIGADAGGIPTAIDEGETGETVQREIESFAEALISVQIERGRWAEIPVRSNEGVDCDSWLDISATVEELYEELQTYEERKSRQRVHAEEG</sequence>
<reference evidence="4 6" key="3">
    <citation type="submission" date="2024-06" db="EMBL/GenBank/DDBJ databases">
        <title>Halorubrum miltondacostae sp. nov., a potential PHA producer isolated from an inland solar saltern in Rio Maior, Portugal.</title>
        <authorList>
            <person name="Albuquerque L."/>
            <person name="Viver T."/>
            <person name="Barroso C."/>
            <person name="Claudino R."/>
            <person name="Galvan M."/>
            <person name="Simoes G."/>
            <person name="Lobo Da Cunha A."/>
            <person name="Egas C."/>
        </authorList>
    </citation>
    <scope>NUCLEOTIDE SEQUENCE [LARGE SCALE GENOMIC DNA]</scope>
    <source>
        <strain evidence="4 6">DSM 18646</strain>
    </source>
</reference>
<evidence type="ECO:0000313" key="3">
    <source>
        <dbReference type="EMBL" id="GAA0546169.1"/>
    </source>
</evidence>
<reference evidence="3" key="1">
    <citation type="journal article" date="2014" name="Int. J. Syst. Evol. Microbiol.">
        <title>Complete genome sequence of Corynebacterium casei LMG S-19264T (=DSM 44701T), isolated from a smear-ripened cheese.</title>
        <authorList>
            <consortium name="US DOE Joint Genome Institute (JGI-PGF)"/>
            <person name="Walter F."/>
            <person name="Albersmeier A."/>
            <person name="Kalinowski J."/>
            <person name="Ruckert C."/>
        </authorList>
    </citation>
    <scope>NUCLEOTIDE SEQUENCE</scope>
    <source>
        <strain evidence="3">JCM 14265</strain>
    </source>
</reference>
<dbReference type="EMBL" id="BAAADQ010000012">
    <property type="protein sequence ID" value="GAA0546169.1"/>
    <property type="molecule type" value="Genomic_DNA"/>
</dbReference>
<dbReference type="RefSeq" id="WP_343778939.1">
    <property type="nucleotide sequence ID" value="NZ_BAAADQ010000012.1"/>
</dbReference>
<keyword evidence="4" id="KW-0808">Transferase</keyword>
<keyword evidence="4" id="KW-0328">Glycosyltransferase</keyword>
<dbReference type="Proteomes" id="UP001567571">
    <property type="component" value="Unassembled WGS sequence"/>
</dbReference>
<accession>A0AAV3SVK2</accession>
<dbReference type="EMBL" id="JBEDNW010000011">
    <property type="protein sequence ID" value="MEZ3168898.1"/>
    <property type="molecule type" value="Genomic_DNA"/>
</dbReference>
<organism evidence="3 5">
    <name type="scientific">Halorubrum ejinorense</name>
    <dbReference type="NCBI Taxonomy" id="425309"/>
    <lineage>
        <taxon>Archaea</taxon>
        <taxon>Methanobacteriati</taxon>
        <taxon>Methanobacteriota</taxon>
        <taxon>Stenosarchaea group</taxon>
        <taxon>Halobacteria</taxon>
        <taxon>Halobacteriales</taxon>
        <taxon>Haloferacaceae</taxon>
        <taxon>Halorubrum</taxon>
    </lineage>
</organism>
<evidence type="ECO:0000259" key="2">
    <source>
        <dbReference type="Pfam" id="PF13439"/>
    </source>
</evidence>
<dbReference type="SUPFAM" id="SSF53756">
    <property type="entry name" value="UDP-Glycosyltransferase/glycogen phosphorylase"/>
    <property type="match status" value="1"/>
</dbReference>
<dbReference type="InterPro" id="IPR050194">
    <property type="entry name" value="Glycosyltransferase_grp1"/>
</dbReference>
<proteinExistence type="predicted"/>
<name>A0AAV3SVK2_9EURY</name>
<gene>
    <name evidence="4" type="ORF">ABNG02_16420</name>
    <name evidence="3" type="ORF">GCM10008994_21350</name>
</gene>
<evidence type="ECO:0000313" key="6">
    <source>
        <dbReference type="Proteomes" id="UP001567571"/>
    </source>
</evidence>
<evidence type="ECO:0000313" key="5">
    <source>
        <dbReference type="Proteomes" id="UP001501425"/>
    </source>
</evidence>
<dbReference type="Pfam" id="PF00534">
    <property type="entry name" value="Glycos_transf_1"/>
    <property type="match status" value="1"/>
</dbReference>
<dbReference type="EC" id="2.4.-.-" evidence="4"/>
<evidence type="ECO:0000259" key="1">
    <source>
        <dbReference type="Pfam" id="PF00534"/>
    </source>
</evidence>
<dbReference type="Pfam" id="PF13439">
    <property type="entry name" value="Glyco_transf_4"/>
    <property type="match status" value="1"/>
</dbReference>
<dbReference type="Proteomes" id="UP001501425">
    <property type="component" value="Unassembled WGS sequence"/>
</dbReference>
<dbReference type="CDD" id="cd03801">
    <property type="entry name" value="GT4_PimA-like"/>
    <property type="match status" value="1"/>
</dbReference>
<reference evidence="3" key="2">
    <citation type="submission" date="2023-12" db="EMBL/GenBank/DDBJ databases">
        <authorList>
            <person name="Sun Q."/>
            <person name="Inoue M."/>
        </authorList>
    </citation>
    <scope>NUCLEOTIDE SEQUENCE</scope>
    <source>
        <strain evidence="3">JCM 14265</strain>
    </source>
</reference>
<feature type="domain" description="Glycosyltransferase subfamily 4-like N-terminal" evidence="2">
    <location>
        <begin position="18"/>
        <end position="196"/>
    </location>
</feature>
<comment type="caution">
    <text evidence="3">The sequence shown here is derived from an EMBL/GenBank/DDBJ whole genome shotgun (WGS) entry which is preliminary data.</text>
</comment>
<dbReference type="PANTHER" id="PTHR45947">
    <property type="entry name" value="SULFOQUINOVOSYL TRANSFERASE SQD2"/>
    <property type="match status" value="1"/>
</dbReference>